<dbReference type="Pfam" id="PF00565">
    <property type="entry name" value="SNase"/>
    <property type="match status" value="1"/>
</dbReference>
<organism evidence="5">
    <name type="scientific">hydrothermal vent metagenome</name>
    <dbReference type="NCBI Taxonomy" id="652676"/>
    <lineage>
        <taxon>unclassified sequences</taxon>
        <taxon>metagenomes</taxon>
        <taxon>ecological metagenomes</taxon>
    </lineage>
</organism>
<protein>
    <recommendedName>
        <fullName evidence="4">TNase-like domain-containing protein</fullName>
    </recommendedName>
</protein>
<dbReference type="AlphaFoldDB" id="A0A3B1BYW6"/>
<dbReference type="EMBL" id="UOGB01000273">
    <property type="protein sequence ID" value="VAX23496.1"/>
    <property type="molecule type" value="Genomic_DNA"/>
</dbReference>
<keyword evidence="2" id="KW-0255">Endonuclease</keyword>
<evidence type="ECO:0000259" key="4">
    <source>
        <dbReference type="PROSITE" id="PS50830"/>
    </source>
</evidence>
<reference evidence="5" key="1">
    <citation type="submission" date="2018-06" db="EMBL/GenBank/DDBJ databases">
        <authorList>
            <person name="Zhirakovskaya E."/>
        </authorList>
    </citation>
    <scope>NUCLEOTIDE SEQUENCE</scope>
</reference>
<dbReference type="InterPro" id="IPR016071">
    <property type="entry name" value="Staphylococal_nuclease_OB-fold"/>
</dbReference>
<dbReference type="SUPFAM" id="SSF50199">
    <property type="entry name" value="Staphylococcal nuclease"/>
    <property type="match status" value="1"/>
</dbReference>
<dbReference type="GO" id="GO:0016787">
    <property type="term" value="F:hydrolase activity"/>
    <property type="evidence" value="ECO:0007669"/>
    <property type="project" value="UniProtKB-KW"/>
</dbReference>
<dbReference type="PANTHER" id="PTHR12302:SF3">
    <property type="entry name" value="SERINE_THREONINE-PROTEIN KINASE 31"/>
    <property type="match status" value="1"/>
</dbReference>
<dbReference type="SMART" id="SM00318">
    <property type="entry name" value="SNc"/>
    <property type="match status" value="1"/>
</dbReference>
<dbReference type="PANTHER" id="PTHR12302">
    <property type="entry name" value="EBNA2 BINDING PROTEIN P100"/>
    <property type="match status" value="1"/>
</dbReference>
<proteinExistence type="predicted"/>
<evidence type="ECO:0000313" key="5">
    <source>
        <dbReference type="EMBL" id="VAX23496.1"/>
    </source>
</evidence>
<evidence type="ECO:0000256" key="3">
    <source>
        <dbReference type="ARBA" id="ARBA00022801"/>
    </source>
</evidence>
<keyword evidence="3" id="KW-0378">Hydrolase</keyword>
<feature type="domain" description="TNase-like" evidence="4">
    <location>
        <begin position="31"/>
        <end position="167"/>
    </location>
</feature>
<sequence length="180" mass="20734">MLKNSFILFVTVSCLTIGTGAAFAKRQYIDNLVWGKVIRILDGDTIEIKNDQGEKVRVQLAYIDAPDMDAKTGETQPLHRESMKTLTRIINNKEVIIESLGVDRFKRIEGIVFLAKLNVNLEMVRKGMAEIYNPVRVRPKQYNQRYVSKFNEAEKMAKSGKTGIWGISNYLSPYDFRRRR</sequence>
<accession>A0A3B1BYW6</accession>
<keyword evidence="1" id="KW-0540">Nuclease</keyword>
<evidence type="ECO:0000256" key="2">
    <source>
        <dbReference type="ARBA" id="ARBA00022759"/>
    </source>
</evidence>
<dbReference type="GO" id="GO:0004519">
    <property type="term" value="F:endonuclease activity"/>
    <property type="evidence" value="ECO:0007669"/>
    <property type="project" value="UniProtKB-KW"/>
</dbReference>
<name>A0A3B1BYW6_9ZZZZ</name>
<dbReference type="PROSITE" id="PS50830">
    <property type="entry name" value="TNASE_3"/>
    <property type="match status" value="1"/>
</dbReference>
<dbReference type="InterPro" id="IPR035437">
    <property type="entry name" value="SNase_OB-fold_sf"/>
</dbReference>
<gene>
    <name evidence="5" type="ORF">MNBD_NITROSPINAE03-224</name>
</gene>
<dbReference type="Gene3D" id="2.40.50.90">
    <property type="match status" value="1"/>
</dbReference>
<evidence type="ECO:0000256" key="1">
    <source>
        <dbReference type="ARBA" id="ARBA00022722"/>
    </source>
</evidence>